<dbReference type="EMBL" id="CP009249">
    <property type="protein sequence ID" value="APT92003.1"/>
    <property type="molecule type" value="Genomic_DNA"/>
</dbReference>
<name>A0A1L7D1Q7_9CORY</name>
<dbReference type="Pfam" id="PF09438">
    <property type="entry name" value="DUF2017"/>
    <property type="match status" value="1"/>
</dbReference>
<sequence length="178" mass="19516">MQPWKKKKSLMRPVKFVTRFEPIEREVIGDLTATVSEAIIQRAQSAPKDELAEMMGMAAGHKHAPEDPSLARLFPDFEKPGDEEFEGDNSLLRSLHEQDIARAKLANLQVLGTALGPTGGVEVSLDEQEAQAVIAALNDVRLYIAAAETLHEGLMADKDAVLEWLAFAQDSLLQALVD</sequence>
<dbReference type="RefSeq" id="WP_075733022.1">
    <property type="nucleotide sequence ID" value="NZ_CP009249.1"/>
</dbReference>
<accession>A0A1L7D1Q7</accession>
<evidence type="ECO:0000313" key="1">
    <source>
        <dbReference type="EMBL" id="APT92003.1"/>
    </source>
</evidence>
<dbReference type="STRING" id="161895.CPHO_02800"/>
<reference evidence="1 2" key="1">
    <citation type="submission" date="2014-08" db="EMBL/GenBank/DDBJ databases">
        <title>Complete genome sequence of Corynebacterium phocae M408/89/1(T)(=DSM 44612(T)), isolated from the common seal (Phoca vitulina).</title>
        <authorList>
            <person name="Ruckert C."/>
            <person name="Albersmeier A."/>
            <person name="Winkler A."/>
            <person name="Kalinowski J."/>
        </authorList>
    </citation>
    <scope>NUCLEOTIDE SEQUENCE [LARGE SCALE GENOMIC DNA]</scope>
    <source>
        <strain evidence="1 2">M408/89/1</strain>
    </source>
</reference>
<dbReference type="Proteomes" id="UP000185491">
    <property type="component" value="Chromosome"/>
</dbReference>
<dbReference type="OrthoDB" id="3268479at2"/>
<dbReference type="AlphaFoldDB" id="A0A1L7D1Q7"/>
<keyword evidence="2" id="KW-1185">Reference proteome</keyword>
<protein>
    <submittedName>
        <fullName evidence="1">Uncharacterized protein</fullName>
    </submittedName>
</protein>
<evidence type="ECO:0000313" key="2">
    <source>
        <dbReference type="Proteomes" id="UP000185491"/>
    </source>
</evidence>
<dbReference type="KEGG" id="cpho:CPHO_02800"/>
<organism evidence="1 2">
    <name type="scientific">Corynebacterium phocae</name>
    <dbReference type="NCBI Taxonomy" id="161895"/>
    <lineage>
        <taxon>Bacteria</taxon>
        <taxon>Bacillati</taxon>
        <taxon>Actinomycetota</taxon>
        <taxon>Actinomycetes</taxon>
        <taxon>Mycobacteriales</taxon>
        <taxon>Corynebacteriaceae</taxon>
        <taxon>Corynebacterium</taxon>
    </lineage>
</organism>
<proteinExistence type="predicted"/>
<dbReference type="InterPro" id="IPR018561">
    <property type="entry name" value="AosR"/>
</dbReference>
<gene>
    <name evidence="1" type="ORF">CPHO_02800</name>
</gene>